<accession>A0ABS5QHP3</accession>
<sequence length="85" mass="9334">MTPTQQKPLRVLSAAQPDAEGEQRYASLPAIVLPHDVVVAIRRFASERSMTSGQLLREGLRRVGALRLSEVDLGFAEPRPRRAAA</sequence>
<proteinExistence type="predicted"/>
<dbReference type="EMBL" id="JAHCDA010000003">
    <property type="protein sequence ID" value="MBS7812861.1"/>
    <property type="molecule type" value="Genomic_DNA"/>
</dbReference>
<organism evidence="1 2">
    <name type="scientific">Roseococcus pinisoli</name>
    <dbReference type="NCBI Taxonomy" id="2835040"/>
    <lineage>
        <taxon>Bacteria</taxon>
        <taxon>Pseudomonadati</taxon>
        <taxon>Pseudomonadota</taxon>
        <taxon>Alphaproteobacteria</taxon>
        <taxon>Acetobacterales</taxon>
        <taxon>Roseomonadaceae</taxon>
        <taxon>Roseococcus</taxon>
    </lineage>
</organism>
<evidence type="ECO:0000313" key="2">
    <source>
        <dbReference type="Proteomes" id="UP000766336"/>
    </source>
</evidence>
<reference evidence="1 2" key="1">
    <citation type="submission" date="2021-05" db="EMBL/GenBank/DDBJ databases">
        <title>Roseococcus sp. XZZS9, whole genome shotgun sequencing project.</title>
        <authorList>
            <person name="Zhao G."/>
            <person name="Shen L."/>
        </authorList>
    </citation>
    <scope>NUCLEOTIDE SEQUENCE [LARGE SCALE GENOMIC DNA]</scope>
    <source>
        <strain evidence="1 2">XZZS9</strain>
    </source>
</reference>
<gene>
    <name evidence="1" type="ORF">KHU32_18070</name>
</gene>
<name>A0ABS5QHP3_9PROT</name>
<evidence type="ECO:0008006" key="3">
    <source>
        <dbReference type="Google" id="ProtNLM"/>
    </source>
</evidence>
<dbReference type="RefSeq" id="WP_213671541.1">
    <property type="nucleotide sequence ID" value="NZ_JAHCDA010000003.1"/>
</dbReference>
<comment type="caution">
    <text evidence="1">The sequence shown here is derived from an EMBL/GenBank/DDBJ whole genome shotgun (WGS) entry which is preliminary data.</text>
</comment>
<dbReference type="Proteomes" id="UP000766336">
    <property type="component" value="Unassembled WGS sequence"/>
</dbReference>
<protein>
    <recommendedName>
        <fullName evidence="3">CopG family transcriptional regulator</fullName>
    </recommendedName>
</protein>
<keyword evidence="2" id="KW-1185">Reference proteome</keyword>
<evidence type="ECO:0000313" key="1">
    <source>
        <dbReference type="EMBL" id="MBS7812861.1"/>
    </source>
</evidence>